<dbReference type="EMBL" id="CABWIB010000001">
    <property type="protein sequence ID" value="VWL84947.1"/>
    <property type="molecule type" value="Genomic_DNA"/>
</dbReference>
<keyword evidence="2" id="KW-1185">Reference proteome</keyword>
<accession>A0A6I8MCW6</accession>
<proteinExistence type="predicted"/>
<reference evidence="1 2" key="1">
    <citation type="submission" date="2019-10" db="EMBL/GenBank/DDBJ databases">
        <authorList>
            <person name="Blom J."/>
        </authorList>
    </citation>
    <scope>NUCLEOTIDE SEQUENCE [LARGE SCALE GENOMIC DNA]</scope>
    <source>
        <strain evidence="1 2">ES3154-GLU</strain>
    </source>
</reference>
<protein>
    <submittedName>
        <fullName evidence="1">Uncharacterized protein</fullName>
    </submittedName>
</protein>
<organism evidence="1 2">
    <name type="scientific">Oceanivirga miroungae</name>
    <dbReference type="NCBI Taxonomy" id="1130046"/>
    <lineage>
        <taxon>Bacteria</taxon>
        <taxon>Fusobacteriati</taxon>
        <taxon>Fusobacteriota</taxon>
        <taxon>Fusobacteriia</taxon>
        <taxon>Fusobacteriales</taxon>
        <taxon>Leptotrichiaceae</taxon>
        <taxon>Oceanivirga</taxon>
    </lineage>
</organism>
<dbReference type="AlphaFoldDB" id="A0A6I8MCW6"/>
<gene>
    <name evidence="1" type="ORF">OMES3154_00220</name>
</gene>
<sequence length="79" mass="9473">MIKQILKENSINLRKENSLRFILSRYKIIRLVQQISHVILGILKYTQIKLYKNKEQYKVNTQRVSSFKGGEILEYKNKC</sequence>
<evidence type="ECO:0000313" key="1">
    <source>
        <dbReference type="EMBL" id="VWL84947.1"/>
    </source>
</evidence>
<name>A0A6I8MCW6_9FUSO</name>
<dbReference type="Proteomes" id="UP000419017">
    <property type="component" value="Unassembled WGS sequence"/>
</dbReference>
<evidence type="ECO:0000313" key="2">
    <source>
        <dbReference type="Proteomes" id="UP000419017"/>
    </source>
</evidence>